<feature type="region of interest" description="Disordered" evidence="1">
    <location>
        <begin position="31"/>
        <end position="256"/>
    </location>
</feature>
<feature type="compositionally biased region" description="Basic and acidic residues" evidence="1">
    <location>
        <begin position="131"/>
        <end position="147"/>
    </location>
</feature>
<feature type="compositionally biased region" description="Polar residues" evidence="1">
    <location>
        <begin position="157"/>
        <end position="171"/>
    </location>
</feature>
<dbReference type="Proteomes" id="UP000663848">
    <property type="component" value="Unassembled WGS sequence"/>
</dbReference>
<evidence type="ECO:0000313" key="3">
    <source>
        <dbReference type="Proteomes" id="UP000663848"/>
    </source>
</evidence>
<sequence>TSPLLTPSSDHHDIDALSDAGTYIIEDDIDIAHDDEPEQDIEQQTDIQENNSPPSISTSSSFKRYAATKRNRHGTFDIQGVLSKTPQSVNRPIVDLHVPTHDLSSSSSSGTTDSSSSSSLLSLPTENDTSICKEPEGASHHIIDDKSSTGLVYARQRPNTLLPQQQRSVTPPQNPIKPAECFVISPTFETKPFPSTTSNPPRRKVDTQWKPKSVTSVVPTKDIHFEIPSKNSSPSPPVSARSNQSDTEKFSFRLQQ</sequence>
<feature type="compositionally biased region" description="Basic and acidic residues" evidence="1">
    <location>
        <begin position="246"/>
        <end position="256"/>
    </location>
</feature>
<evidence type="ECO:0000313" key="2">
    <source>
        <dbReference type="EMBL" id="CAF4991314.1"/>
    </source>
</evidence>
<accession>A0A822A7X3</accession>
<evidence type="ECO:0000256" key="1">
    <source>
        <dbReference type="SAM" id="MobiDB-lite"/>
    </source>
</evidence>
<protein>
    <submittedName>
        <fullName evidence="2">Uncharacterized protein</fullName>
    </submittedName>
</protein>
<feature type="non-terminal residue" evidence="2">
    <location>
        <position position="1"/>
    </location>
</feature>
<reference evidence="2" key="1">
    <citation type="submission" date="2021-02" db="EMBL/GenBank/DDBJ databases">
        <authorList>
            <person name="Nowell W R."/>
        </authorList>
    </citation>
    <scope>NUCLEOTIDE SEQUENCE</scope>
</reference>
<gene>
    <name evidence="2" type="ORF">QYT958_LOCUS37127</name>
</gene>
<organism evidence="2 3">
    <name type="scientific">Rotaria socialis</name>
    <dbReference type="NCBI Taxonomy" id="392032"/>
    <lineage>
        <taxon>Eukaryota</taxon>
        <taxon>Metazoa</taxon>
        <taxon>Spiralia</taxon>
        <taxon>Gnathifera</taxon>
        <taxon>Rotifera</taxon>
        <taxon>Eurotatoria</taxon>
        <taxon>Bdelloidea</taxon>
        <taxon>Philodinida</taxon>
        <taxon>Philodinidae</taxon>
        <taxon>Rotaria</taxon>
    </lineage>
</organism>
<name>A0A822A7X3_9BILA</name>
<feature type="compositionally biased region" description="Acidic residues" evidence="1">
    <location>
        <begin position="31"/>
        <end position="43"/>
    </location>
</feature>
<proteinExistence type="predicted"/>
<comment type="caution">
    <text evidence="2">The sequence shown here is derived from an EMBL/GenBank/DDBJ whole genome shotgun (WGS) entry which is preliminary data.</text>
</comment>
<feature type="non-terminal residue" evidence="2">
    <location>
        <position position="256"/>
    </location>
</feature>
<feature type="compositionally biased region" description="Low complexity" evidence="1">
    <location>
        <begin position="44"/>
        <end position="61"/>
    </location>
</feature>
<dbReference type="EMBL" id="CAJOBR010030507">
    <property type="protein sequence ID" value="CAF4991314.1"/>
    <property type="molecule type" value="Genomic_DNA"/>
</dbReference>
<dbReference type="AlphaFoldDB" id="A0A822A7X3"/>
<feature type="compositionally biased region" description="Low complexity" evidence="1">
    <location>
        <begin position="102"/>
        <end position="123"/>
    </location>
</feature>